<evidence type="ECO:0000256" key="4">
    <source>
        <dbReference type="ARBA" id="ARBA00022777"/>
    </source>
</evidence>
<sequence>MAPTVDIKTLLDRKEPLFSPDEVTIIFVLGGPGAGKGTQCANLVKDYGFKHLSAGDLLREEQDRPGSQFGELIKTHIKEGEIVPMEVTIQLLENAIKATLKEENNNKFLIDGFPRKLDQAIKFEEAVCPSKFTLFFDCPEEVMQERLLNRGKTSGRSDDNIESIKKRFKTFVETSMPVVDKFEKEGKVVRCDATKGPDEVYQEVREKLKSKGLEPKA</sequence>
<keyword evidence="7 9" id="KW-0539">Nucleus</keyword>
<dbReference type="NCBIfam" id="TIGR01359">
    <property type="entry name" value="UMP_CMP_kin_fam"/>
    <property type="match status" value="1"/>
</dbReference>
<evidence type="ECO:0000256" key="2">
    <source>
        <dbReference type="ARBA" id="ARBA00022679"/>
    </source>
</evidence>
<dbReference type="Pfam" id="PF00406">
    <property type="entry name" value="ADK"/>
    <property type="match status" value="1"/>
</dbReference>
<dbReference type="FunCoup" id="A0A0D1YEM5">
    <property type="interactions" value="665"/>
</dbReference>
<organism evidence="10 11">
    <name type="scientific">Verruconis gallopava</name>
    <dbReference type="NCBI Taxonomy" id="253628"/>
    <lineage>
        <taxon>Eukaryota</taxon>
        <taxon>Fungi</taxon>
        <taxon>Dikarya</taxon>
        <taxon>Ascomycota</taxon>
        <taxon>Pezizomycotina</taxon>
        <taxon>Dothideomycetes</taxon>
        <taxon>Pleosporomycetidae</taxon>
        <taxon>Venturiales</taxon>
        <taxon>Sympoventuriaceae</taxon>
        <taxon>Verruconis</taxon>
    </lineage>
</organism>
<evidence type="ECO:0000313" key="10">
    <source>
        <dbReference type="EMBL" id="KIV99181.1"/>
    </source>
</evidence>
<feature type="binding site" evidence="9">
    <location>
        <position position="195"/>
    </location>
    <ligand>
        <name>ATP</name>
        <dbReference type="ChEBI" id="CHEBI:30616"/>
    </ligand>
</feature>
<dbReference type="GO" id="GO:0005634">
    <property type="term" value="C:nucleus"/>
    <property type="evidence" value="ECO:0007669"/>
    <property type="project" value="UniProtKB-SubCell"/>
</dbReference>
<dbReference type="VEuPathDB" id="FungiDB:PV09_09134"/>
<dbReference type="SUPFAM" id="SSF52540">
    <property type="entry name" value="P-loop containing nucleoside triphosphate hydrolases"/>
    <property type="match status" value="1"/>
</dbReference>
<dbReference type="InterPro" id="IPR006266">
    <property type="entry name" value="UMP_CMP_kinase"/>
</dbReference>
<protein>
    <recommendedName>
        <fullName evidence="9">Uridylate kinase</fullName>
        <shortName evidence="9">UK</shortName>
        <ecNumber evidence="9">2.7.4.14</ecNumber>
    </recommendedName>
    <alternativeName>
        <fullName evidence="9">ATP:UMP phosphotransferase</fullName>
    </alternativeName>
    <alternativeName>
        <fullName evidence="9">Deoxycytidylate kinase</fullName>
        <shortName evidence="9">CK</shortName>
        <shortName evidence="9">dCMP kinase</shortName>
    </alternativeName>
    <alternativeName>
        <fullName evidence="9">Uridine monophosphate kinase</fullName>
        <shortName evidence="9">UMP kinase</shortName>
        <shortName evidence="9">UMPK</shortName>
    </alternativeName>
</protein>
<dbReference type="InterPro" id="IPR027417">
    <property type="entry name" value="P-loop_NTPase"/>
</dbReference>
<comment type="function">
    <text evidence="9">Catalyzes the phosphorylation of pyrimidine nucleoside monophosphates at the expense of ATP. Plays an important role in de novo pyrimidine nucleotide biosynthesis. Has preference for UMP and dUMP as phosphate acceptors, but can also use CMP, dCMP and AMP.</text>
</comment>
<evidence type="ECO:0000256" key="3">
    <source>
        <dbReference type="ARBA" id="ARBA00022741"/>
    </source>
</evidence>
<evidence type="ECO:0000256" key="1">
    <source>
        <dbReference type="ARBA" id="ARBA00022490"/>
    </source>
</evidence>
<evidence type="ECO:0000313" key="11">
    <source>
        <dbReference type="Proteomes" id="UP000053259"/>
    </source>
</evidence>
<comment type="subcellular location">
    <subcellularLocation>
        <location evidence="9">Cytoplasm</location>
    </subcellularLocation>
    <subcellularLocation>
        <location evidence="9">Nucleus</location>
    </subcellularLocation>
    <text evidence="9">Predominantly cytoplasmic.</text>
</comment>
<dbReference type="InParanoid" id="A0A0D1YEM5"/>
<dbReference type="HOGENOM" id="CLU_032354_0_2_1"/>
<feature type="region of interest" description="NMPbind" evidence="9">
    <location>
        <begin position="53"/>
        <end position="83"/>
    </location>
</feature>
<dbReference type="AlphaFoldDB" id="A0A0D1YEM5"/>
<dbReference type="CDD" id="cd01428">
    <property type="entry name" value="ADK"/>
    <property type="match status" value="1"/>
</dbReference>
<dbReference type="GO" id="GO:0006221">
    <property type="term" value="P:pyrimidine nucleotide biosynthetic process"/>
    <property type="evidence" value="ECO:0007669"/>
    <property type="project" value="UniProtKB-UniRule"/>
</dbReference>
<dbReference type="EC" id="2.7.4.14" evidence="9"/>
<evidence type="ECO:0000256" key="7">
    <source>
        <dbReference type="ARBA" id="ARBA00023242"/>
    </source>
</evidence>
<dbReference type="PANTHER" id="PTHR23359">
    <property type="entry name" value="NUCLEOTIDE KINASE"/>
    <property type="match status" value="1"/>
</dbReference>
<dbReference type="EMBL" id="KN847582">
    <property type="protein sequence ID" value="KIV99181.1"/>
    <property type="molecule type" value="Genomic_DNA"/>
</dbReference>
<keyword evidence="2 9" id="KW-0808">Transferase</keyword>
<keyword evidence="11" id="KW-1185">Reference proteome</keyword>
<dbReference type="GO" id="GO:0005524">
    <property type="term" value="F:ATP binding"/>
    <property type="evidence" value="ECO:0007669"/>
    <property type="project" value="UniProtKB-KW"/>
</dbReference>
<dbReference type="InterPro" id="IPR000850">
    <property type="entry name" value="Adenylat/UMP-CMP_kin"/>
</dbReference>
<dbReference type="InterPro" id="IPR033690">
    <property type="entry name" value="Adenylat_kinase_CS"/>
</dbReference>
<feature type="binding site" evidence="9">
    <location>
        <begin position="33"/>
        <end position="38"/>
    </location>
    <ligand>
        <name>ATP</name>
        <dbReference type="ChEBI" id="CHEBI:30616"/>
    </ligand>
</feature>
<evidence type="ECO:0000256" key="6">
    <source>
        <dbReference type="ARBA" id="ARBA00022975"/>
    </source>
</evidence>
<comment type="catalytic activity">
    <reaction evidence="8 9">
        <text>UMP + ATP = UDP + ADP</text>
        <dbReference type="Rhea" id="RHEA:24400"/>
        <dbReference type="ChEBI" id="CHEBI:30616"/>
        <dbReference type="ChEBI" id="CHEBI:57865"/>
        <dbReference type="ChEBI" id="CHEBI:58223"/>
        <dbReference type="ChEBI" id="CHEBI:456216"/>
        <dbReference type="EC" id="2.7.4.14"/>
    </reaction>
</comment>
<comment type="domain">
    <text evidence="9">Consists of three domains, a large central CORE domain and two small peripheral domains, NMPbind and LID, which undergo movements during catalysis. The LID domain closes over the site of phosphoryl transfer upon ATP binding. Assembling and dissambling the active center during each catalytic cycle provides an effective means to prevent ATP hydrolysis.</text>
</comment>
<gene>
    <name evidence="10" type="ORF">PV09_09134</name>
</gene>
<dbReference type="PROSITE" id="PS00113">
    <property type="entry name" value="ADENYLATE_KINASE"/>
    <property type="match status" value="1"/>
</dbReference>
<keyword evidence="3 9" id="KW-0547">Nucleotide-binding</keyword>
<feature type="binding site" evidence="9">
    <location>
        <position position="119"/>
    </location>
    <ligand>
        <name>a ribonucleoside 5'-phosphate</name>
        <dbReference type="ChEBI" id="CHEBI:58043"/>
    </ligand>
</feature>
<keyword evidence="5 9" id="KW-0067">ATP-binding</keyword>
<dbReference type="GO" id="GO:0006207">
    <property type="term" value="P:'de novo' pyrimidine nucleobase biosynthetic process"/>
    <property type="evidence" value="ECO:0007669"/>
    <property type="project" value="InterPro"/>
</dbReference>
<feature type="binding site" evidence="9">
    <location>
        <position position="59"/>
    </location>
    <ligand>
        <name>a ribonucleoside 5'-phosphate</name>
        <dbReference type="ChEBI" id="CHEBI:58043"/>
    </ligand>
</feature>
<evidence type="ECO:0000256" key="5">
    <source>
        <dbReference type="ARBA" id="ARBA00022840"/>
    </source>
</evidence>
<name>A0A0D1YEM5_9PEZI</name>
<dbReference type="HAMAP" id="MF_00235">
    <property type="entry name" value="Adenylate_kinase_Adk"/>
    <property type="match status" value="1"/>
</dbReference>
<dbReference type="HAMAP" id="MF_03172">
    <property type="entry name" value="Adenylate_kinase_UMP_CMP_kin"/>
    <property type="match status" value="1"/>
</dbReference>
<feature type="binding site" evidence="9">
    <location>
        <position position="156"/>
    </location>
    <ligand>
        <name>a ribonucleoside 5'-phosphate</name>
        <dbReference type="ChEBI" id="CHEBI:58043"/>
    </ligand>
</feature>
<feature type="binding site" evidence="9">
    <location>
        <position position="150"/>
    </location>
    <ligand>
        <name>ATP</name>
        <dbReference type="ChEBI" id="CHEBI:30616"/>
    </ligand>
</feature>
<feature type="binding site" evidence="9">
    <location>
        <begin position="81"/>
        <end position="83"/>
    </location>
    <ligand>
        <name>a ribonucleoside 5'-phosphate</name>
        <dbReference type="ChEBI" id="CHEBI:58043"/>
    </ligand>
</feature>
<dbReference type="RefSeq" id="XP_016209051.1">
    <property type="nucleotide sequence ID" value="XM_016363131.1"/>
</dbReference>
<comment type="subunit">
    <text evidence="9">Monomer.</text>
</comment>
<feature type="region of interest" description="LID" evidence="9">
    <location>
        <begin position="149"/>
        <end position="159"/>
    </location>
</feature>
<dbReference type="FunFam" id="3.40.50.300:FF:000315">
    <property type="entry name" value="Adenylate kinase 1"/>
    <property type="match status" value="1"/>
</dbReference>
<evidence type="ECO:0000256" key="9">
    <source>
        <dbReference type="HAMAP-Rule" id="MF_03172"/>
    </source>
</evidence>
<evidence type="ECO:0000256" key="8">
    <source>
        <dbReference type="ARBA" id="ARBA00048116"/>
    </source>
</evidence>
<dbReference type="GeneID" id="27317107"/>
<feature type="binding site" evidence="9">
    <location>
        <position position="167"/>
    </location>
    <ligand>
        <name>a ribonucleoside 5'-phosphate</name>
        <dbReference type="ChEBI" id="CHEBI:58043"/>
    </ligand>
</feature>
<proteinExistence type="inferred from homology"/>
<dbReference type="STRING" id="253628.A0A0D1YEM5"/>
<feature type="binding site" evidence="9">
    <location>
        <begin position="112"/>
        <end position="115"/>
    </location>
    <ligand>
        <name>a ribonucleoside 5'-phosphate</name>
        <dbReference type="ChEBI" id="CHEBI:58043"/>
    </ligand>
</feature>
<dbReference type="Gene3D" id="3.40.50.300">
    <property type="entry name" value="P-loop containing nucleotide triphosphate hydrolases"/>
    <property type="match status" value="1"/>
</dbReference>
<dbReference type="GO" id="GO:0033862">
    <property type="term" value="F:UMP kinase activity"/>
    <property type="evidence" value="ECO:0007669"/>
    <property type="project" value="RHEA"/>
</dbReference>
<keyword evidence="4 9" id="KW-0418">Kinase</keyword>
<dbReference type="GO" id="GO:0005737">
    <property type="term" value="C:cytoplasm"/>
    <property type="evidence" value="ECO:0007669"/>
    <property type="project" value="UniProtKB-SubCell"/>
</dbReference>
<keyword evidence="1 9" id="KW-0963">Cytoplasm</keyword>
<accession>A0A0D1YEM5</accession>
<comment type="cofactor">
    <cofactor evidence="9">
        <name>Mg(2+)</name>
        <dbReference type="ChEBI" id="CHEBI:18420"/>
    </cofactor>
    <text evidence="9">Binds 1 Mg(2+) ion per monomer.</text>
</comment>
<dbReference type="PRINTS" id="PR00094">
    <property type="entry name" value="ADENYLTKNASE"/>
</dbReference>
<comment type="similarity">
    <text evidence="9">Belongs to the adenylate kinase family. UMP-CMP kinase subfamily.</text>
</comment>
<keyword evidence="6 9" id="KW-0665">Pyrimidine biosynthesis</keyword>
<dbReference type="Proteomes" id="UP000053259">
    <property type="component" value="Unassembled WGS sequence"/>
</dbReference>
<reference evidence="10 11" key="1">
    <citation type="submission" date="2015-01" db="EMBL/GenBank/DDBJ databases">
        <title>The Genome Sequence of Ochroconis gallopava CBS43764.</title>
        <authorList>
            <consortium name="The Broad Institute Genomics Platform"/>
            <person name="Cuomo C."/>
            <person name="de Hoog S."/>
            <person name="Gorbushina A."/>
            <person name="Stielow B."/>
            <person name="Teixiera M."/>
            <person name="Abouelleil A."/>
            <person name="Chapman S.B."/>
            <person name="Priest M."/>
            <person name="Young S.K."/>
            <person name="Wortman J."/>
            <person name="Nusbaum C."/>
            <person name="Birren B."/>
        </authorList>
    </citation>
    <scope>NUCLEOTIDE SEQUENCE [LARGE SCALE GENOMIC DNA]</scope>
    <source>
        <strain evidence="10 11">CBS 43764</strain>
    </source>
</reference>
<dbReference type="OrthoDB" id="442176at2759"/>